<dbReference type="Pfam" id="PF19502">
    <property type="entry name" value="DUF6036"/>
    <property type="match status" value="1"/>
</dbReference>
<feature type="domain" description="DUF6036" evidence="1">
    <location>
        <begin position="9"/>
        <end position="144"/>
    </location>
</feature>
<dbReference type="InterPro" id="IPR045792">
    <property type="entry name" value="DUF6036"/>
</dbReference>
<name>A0A931LRI0_FIMGI</name>
<gene>
    <name evidence="2" type="ORF">HYR64_02655</name>
</gene>
<evidence type="ECO:0000313" key="2">
    <source>
        <dbReference type="EMBL" id="MBI1755989.1"/>
    </source>
</evidence>
<comment type="caution">
    <text evidence="2">The sequence shown here is derived from an EMBL/GenBank/DDBJ whole genome shotgun (WGS) entry which is preliminary data.</text>
</comment>
<evidence type="ECO:0000313" key="3">
    <source>
        <dbReference type="Proteomes" id="UP000727962"/>
    </source>
</evidence>
<dbReference type="Proteomes" id="UP000727962">
    <property type="component" value="Unassembled WGS sequence"/>
</dbReference>
<dbReference type="InterPro" id="IPR043519">
    <property type="entry name" value="NT_sf"/>
</dbReference>
<proteinExistence type="predicted"/>
<dbReference type="AlphaFoldDB" id="A0A931LRI0"/>
<dbReference type="SUPFAM" id="SSF81301">
    <property type="entry name" value="Nucleotidyltransferase"/>
    <property type="match status" value="1"/>
</dbReference>
<dbReference type="EMBL" id="JACOSL010000017">
    <property type="protein sequence ID" value="MBI1755989.1"/>
    <property type="molecule type" value="Genomic_DNA"/>
</dbReference>
<protein>
    <recommendedName>
        <fullName evidence="1">DUF6036 domain-containing protein</fullName>
    </recommendedName>
</protein>
<dbReference type="Gene3D" id="3.30.460.40">
    <property type="match status" value="1"/>
</dbReference>
<reference evidence="2" key="1">
    <citation type="submission" date="2020-07" db="EMBL/GenBank/DDBJ databases">
        <title>Huge and variable diversity of episymbiotic CPR bacteria and DPANN archaea in groundwater ecosystems.</title>
        <authorList>
            <person name="He C.Y."/>
            <person name="Keren R."/>
            <person name="Whittaker M."/>
            <person name="Farag I.F."/>
            <person name="Doudna J."/>
            <person name="Cate J.H.D."/>
            <person name="Banfield J.F."/>
        </authorList>
    </citation>
    <scope>NUCLEOTIDE SEQUENCE</scope>
    <source>
        <strain evidence="2">NC_groundwater_17_Pr7_B-0.1um_64_12</strain>
    </source>
</reference>
<evidence type="ECO:0000259" key="1">
    <source>
        <dbReference type="Pfam" id="PF19502"/>
    </source>
</evidence>
<sequence>MRLAADLREFVELLRSNEVEFVVVGAVALGFHKLPRYTGDLDLFVRNSRKNAERIVESIRLFGFESLGLTATDFESDDAVVQIGIAPNRIDILTRLSGVGFAEAWEHREEDLLDGIPVAFISASNLIKNKLATGREQDLVDVKALRKRLGQTPE</sequence>
<accession>A0A931LRI0</accession>
<organism evidence="2 3">
    <name type="scientific">Fimbriimonas ginsengisoli</name>
    <dbReference type="NCBI Taxonomy" id="1005039"/>
    <lineage>
        <taxon>Bacteria</taxon>
        <taxon>Bacillati</taxon>
        <taxon>Armatimonadota</taxon>
        <taxon>Fimbriimonadia</taxon>
        <taxon>Fimbriimonadales</taxon>
        <taxon>Fimbriimonadaceae</taxon>
        <taxon>Fimbriimonas</taxon>
    </lineage>
</organism>